<name>A0AAV7VCX5_PLEWA</name>
<evidence type="ECO:0000313" key="1">
    <source>
        <dbReference type="EMBL" id="KAJ1198741.1"/>
    </source>
</evidence>
<proteinExistence type="predicted"/>
<protein>
    <submittedName>
        <fullName evidence="1">Uncharacterized protein</fullName>
    </submittedName>
</protein>
<gene>
    <name evidence="1" type="ORF">NDU88_002580</name>
</gene>
<comment type="caution">
    <text evidence="1">The sequence shown here is derived from an EMBL/GenBank/DDBJ whole genome shotgun (WGS) entry which is preliminary data.</text>
</comment>
<dbReference type="EMBL" id="JANPWB010000003">
    <property type="protein sequence ID" value="KAJ1198741.1"/>
    <property type="molecule type" value="Genomic_DNA"/>
</dbReference>
<dbReference type="AlphaFoldDB" id="A0AAV7VCX5"/>
<reference evidence="1" key="1">
    <citation type="journal article" date="2022" name="bioRxiv">
        <title>Sequencing and chromosome-scale assembly of the giantPleurodeles waltlgenome.</title>
        <authorList>
            <person name="Brown T."/>
            <person name="Elewa A."/>
            <person name="Iarovenko S."/>
            <person name="Subramanian E."/>
            <person name="Araus A.J."/>
            <person name="Petzold A."/>
            <person name="Susuki M."/>
            <person name="Suzuki K.-i.T."/>
            <person name="Hayashi T."/>
            <person name="Toyoda A."/>
            <person name="Oliveira C."/>
            <person name="Osipova E."/>
            <person name="Leigh N.D."/>
            <person name="Simon A."/>
            <person name="Yun M.H."/>
        </authorList>
    </citation>
    <scope>NUCLEOTIDE SEQUENCE</scope>
    <source>
        <strain evidence="1">20211129_DDA</strain>
        <tissue evidence="1">Liver</tissue>
    </source>
</reference>
<accession>A0AAV7VCX5</accession>
<organism evidence="1 2">
    <name type="scientific">Pleurodeles waltl</name>
    <name type="common">Iberian ribbed newt</name>
    <dbReference type="NCBI Taxonomy" id="8319"/>
    <lineage>
        <taxon>Eukaryota</taxon>
        <taxon>Metazoa</taxon>
        <taxon>Chordata</taxon>
        <taxon>Craniata</taxon>
        <taxon>Vertebrata</taxon>
        <taxon>Euteleostomi</taxon>
        <taxon>Amphibia</taxon>
        <taxon>Batrachia</taxon>
        <taxon>Caudata</taxon>
        <taxon>Salamandroidea</taxon>
        <taxon>Salamandridae</taxon>
        <taxon>Pleurodelinae</taxon>
        <taxon>Pleurodeles</taxon>
    </lineage>
</organism>
<dbReference type="Proteomes" id="UP001066276">
    <property type="component" value="Chromosome 2_1"/>
</dbReference>
<evidence type="ECO:0000313" key="2">
    <source>
        <dbReference type="Proteomes" id="UP001066276"/>
    </source>
</evidence>
<keyword evidence="2" id="KW-1185">Reference proteome</keyword>
<sequence>MIGELRALWSKPVTSNPCDNSRKGQAGRKGWFDEECIRVKIEVSLALSQRHDSAASEEKFRAHRKGYKHVMATKKGTYQSTLWAELKETTADYDPKRFLALVAGVEKGAATVVETCIGPLA</sequence>